<feature type="region of interest" description="Disordered" evidence="1">
    <location>
        <begin position="67"/>
        <end position="106"/>
    </location>
</feature>
<evidence type="ECO:0000313" key="2">
    <source>
        <dbReference type="EMBL" id="KAJ7206016.1"/>
    </source>
</evidence>
<feature type="region of interest" description="Disordered" evidence="1">
    <location>
        <begin position="406"/>
        <end position="493"/>
    </location>
</feature>
<feature type="compositionally biased region" description="Basic and acidic residues" evidence="1">
    <location>
        <begin position="472"/>
        <end position="493"/>
    </location>
</feature>
<feature type="region of interest" description="Disordered" evidence="1">
    <location>
        <begin position="258"/>
        <end position="281"/>
    </location>
</feature>
<evidence type="ECO:0000256" key="1">
    <source>
        <dbReference type="SAM" id="MobiDB-lite"/>
    </source>
</evidence>
<sequence length="601" mass="65687">MTFGGAWSHIHIRVATICLRIPGLISWRKNVIQGILFHWIGAIQQRPKPINWYFLRSYWKQKVESNCRRPQGATPRAPADLLDPARPRPRAHPHRQGVDELGKEENNGSSAYFPSPAAINSLLYFNKTMAFVEIFSLLKPYIQAVYSLPSATCIKQQDPKCIVATFCRHPHRSPGRSIDHTIDEVFGNEMVTGLRDRSIDRPPYEQNVLHTGRPAVRPTAASRCKQGRVHALTHPLPHTPPTHQRAGHCKVMHCVRQRTHRTPNQRTSHSATHSMRTSCDTPAPAPHSPVCALALGSCTWREPGCMRGRTAPCQCPRVYRVRCTAPVPARTSAVPPNRTVQAPPPRPSARPPSSRAVRPPAPTPAPAPARARRTAPYCAVPRCASAPARTALYAPRAVPAPAPNRAVAGAPAPAPVPARRTRGAPAPRAAPAPSPAYRAVPADRARPCAVPARARATPASAPPPRTAPYAPRSERRPGRCPEAVNDSKELPRAIKSDGTSLGCLHWACQVPVRRHLVLPETLEKPTSCCTLQARKPSAAITYDSQDAAGVDVYIRRSHTSTPPRLSRFYISYGWGAISSILVTRSYRNGAIALAGAIIVEW</sequence>
<accession>A0AAD6V8S7</accession>
<feature type="compositionally biased region" description="Low complexity" evidence="1">
    <location>
        <begin position="447"/>
        <end position="459"/>
    </location>
</feature>
<reference evidence="2" key="1">
    <citation type="submission" date="2023-03" db="EMBL/GenBank/DDBJ databases">
        <title>Massive genome expansion in bonnet fungi (Mycena s.s.) driven by repeated elements and novel gene families across ecological guilds.</title>
        <authorList>
            <consortium name="Lawrence Berkeley National Laboratory"/>
            <person name="Harder C.B."/>
            <person name="Miyauchi S."/>
            <person name="Viragh M."/>
            <person name="Kuo A."/>
            <person name="Thoen E."/>
            <person name="Andreopoulos B."/>
            <person name="Lu D."/>
            <person name="Skrede I."/>
            <person name="Drula E."/>
            <person name="Henrissat B."/>
            <person name="Morin E."/>
            <person name="Kohler A."/>
            <person name="Barry K."/>
            <person name="LaButti K."/>
            <person name="Morin E."/>
            <person name="Salamov A."/>
            <person name="Lipzen A."/>
            <person name="Mereny Z."/>
            <person name="Hegedus B."/>
            <person name="Baldrian P."/>
            <person name="Stursova M."/>
            <person name="Weitz H."/>
            <person name="Taylor A."/>
            <person name="Grigoriev I.V."/>
            <person name="Nagy L.G."/>
            <person name="Martin F."/>
            <person name="Kauserud H."/>
        </authorList>
    </citation>
    <scope>NUCLEOTIDE SEQUENCE</scope>
    <source>
        <strain evidence="2">9144</strain>
    </source>
</reference>
<dbReference type="Proteomes" id="UP001219525">
    <property type="component" value="Unassembled WGS sequence"/>
</dbReference>
<dbReference type="AlphaFoldDB" id="A0AAD6V8S7"/>
<protein>
    <submittedName>
        <fullName evidence="2">Uncharacterized protein</fullName>
    </submittedName>
</protein>
<proteinExistence type="predicted"/>
<name>A0AAD6V8S7_9AGAR</name>
<gene>
    <name evidence="2" type="ORF">GGX14DRAFT_397292</name>
</gene>
<feature type="compositionally biased region" description="Polar residues" evidence="1">
    <location>
        <begin position="264"/>
        <end position="280"/>
    </location>
</feature>
<evidence type="ECO:0000313" key="3">
    <source>
        <dbReference type="Proteomes" id="UP001219525"/>
    </source>
</evidence>
<keyword evidence="3" id="KW-1185">Reference proteome</keyword>
<feature type="compositionally biased region" description="Basic and acidic residues" evidence="1">
    <location>
        <begin position="96"/>
        <end position="106"/>
    </location>
</feature>
<dbReference type="EMBL" id="JARJCW010000041">
    <property type="protein sequence ID" value="KAJ7206016.1"/>
    <property type="molecule type" value="Genomic_DNA"/>
</dbReference>
<comment type="caution">
    <text evidence="2">The sequence shown here is derived from an EMBL/GenBank/DDBJ whole genome shotgun (WGS) entry which is preliminary data.</text>
</comment>
<feature type="compositionally biased region" description="Low complexity" evidence="1">
    <location>
        <begin position="75"/>
        <end position="84"/>
    </location>
</feature>
<organism evidence="2 3">
    <name type="scientific">Mycena pura</name>
    <dbReference type="NCBI Taxonomy" id="153505"/>
    <lineage>
        <taxon>Eukaryota</taxon>
        <taxon>Fungi</taxon>
        <taxon>Dikarya</taxon>
        <taxon>Basidiomycota</taxon>
        <taxon>Agaricomycotina</taxon>
        <taxon>Agaricomycetes</taxon>
        <taxon>Agaricomycetidae</taxon>
        <taxon>Agaricales</taxon>
        <taxon>Marasmiineae</taxon>
        <taxon>Mycenaceae</taxon>
        <taxon>Mycena</taxon>
    </lineage>
</organism>
<feature type="region of interest" description="Disordered" evidence="1">
    <location>
        <begin position="329"/>
        <end position="373"/>
    </location>
</feature>